<evidence type="ECO:0000256" key="1">
    <source>
        <dbReference type="ARBA" id="ARBA00004141"/>
    </source>
</evidence>
<evidence type="ECO:0000256" key="5">
    <source>
        <dbReference type="SAM" id="Phobius"/>
    </source>
</evidence>
<dbReference type="GO" id="GO:0140359">
    <property type="term" value="F:ABC-type transporter activity"/>
    <property type="evidence" value="ECO:0007669"/>
    <property type="project" value="InterPro"/>
</dbReference>
<organism evidence="7 8">
    <name type="scientific">Lactobacillus rodentium</name>
    <dbReference type="NCBI Taxonomy" id="947835"/>
    <lineage>
        <taxon>Bacteria</taxon>
        <taxon>Bacillati</taxon>
        <taxon>Bacillota</taxon>
        <taxon>Bacilli</taxon>
        <taxon>Lactobacillales</taxon>
        <taxon>Lactobacillaceae</taxon>
        <taxon>Lactobacillus</taxon>
    </lineage>
</organism>
<dbReference type="EMBL" id="BFBY01000011">
    <property type="protein sequence ID" value="GBG05327.1"/>
    <property type="molecule type" value="Genomic_DNA"/>
</dbReference>
<evidence type="ECO:0000256" key="4">
    <source>
        <dbReference type="ARBA" id="ARBA00023136"/>
    </source>
</evidence>
<keyword evidence="8" id="KW-1185">Reference proteome</keyword>
<feature type="transmembrane region" description="Helical" evidence="5">
    <location>
        <begin position="205"/>
        <end position="226"/>
    </location>
</feature>
<dbReference type="Pfam" id="PF01061">
    <property type="entry name" value="ABC2_membrane"/>
    <property type="match status" value="1"/>
</dbReference>
<dbReference type="RefSeq" id="WP_117118658.1">
    <property type="nucleotide sequence ID" value="NZ_BFBY01000011.1"/>
</dbReference>
<evidence type="ECO:0000259" key="6">
    <source>
        <dbReference type="Pfam" id="PF01061"/>
    </source>
</evidence>
<feature type="domain" description="ABC-2 type transporter transmembrane" evidence="6">
    <location>
        <begin position="4"/>
        <end position="201"/>
    </location>
</feature>
<dbReference type="InterPro" id="IPR013525">
    <property type="entry name" value="ABC2_TM"/>
</dbReference>
<dbReference type="GO" id="GO:0016020">
    <property type="term" value="C:membrane"/>
    <property type="evidence" value="ECO:0007669"/>
    <property type="project" value="UniProtKB-SubCell"/>
</dbReference>
<gene>
    <name evidence="7" type="ORF">LrDSM24759_12410</name>
</gene>
<feature type="transmembrane region" description="Helical" evidence="5">
    <location>
        <begin position="92"/>
        <end position="117"/>
    </location>
</feature>
<evidence type="ECO:0000256" key="3">
    <source>
        <dbReference type="ARBA" id="ARBA00022989"/>
    </source>
</evidence>
<evidence type="ECO:0000256" key="2">
    <source>
        <dbReference type="ARBA" id="ARBA00022692"/>
    </source>
</evidence>
<keyword evidence="2 5" id="KW-0812">Transmembrane</keyword>
<comment type="subcellular location">
    <subcellularLocation>
        <location evidence="1">Membrane</location>
        <topology evidence="1">Multi-pass membrane protein</topology>
    </subcellularLocation>
</comment>
<accession>A0A2Z6TR73</accession>
<dbReference type="AlphaFoldDB" id="A0A2Z6TR73"/>
<keyword evidence="3 5" id="KW-1133">Transmembrane helix</keyword>
<evidence type="ECO:0000313" key="8">
    <source>
        <dbReference type="Proteomes" id="UP000257317"/>
    </source>
</evidence>
<evidence type="ECO:0000313" key="7">
    <source>
        <dbReference type="EMBL" id="GBG05327.1"/>
    </source>
</evidence>
<feature type="transmembrane region" description="Helical" evidence="5">
    <location>
        <begin position="129"/>
        <end position="152"/>
    </location>
</feature>
<sequence length="245" mass="27674">MKKFLHLIGFQVKEYVKNTYFVNLVLIQTTMMMLYEYLAHYVHHNYSGQEWLIAGVIGLWASCTTSGGALGFQRFQGTLPHLLNGALPPFEVLLATLAPAAIYGLVAFPLAALEALILGMPINYLSWELLLGIVVLWFTATVLSYVVSLIFVLSKHAMQYEELLLLPILLLSGFLTIPPVLLPYLEPLQLLSPLTLPIQIIYHQTVKPITIIFYFLIIILFILSALKMTNVIVQRAIKENRLEIF</sequence>
<name>A0A2Z6TR73_9LACO</name>
<feature type="transmembrane region" description="Helical" evidence="5">
    <location>
        <begin position="164"/>
        <end position="185"/>
    </location>
</feature>
<comment type="caution">
    <text evidence="7">The sequence shown here is derived from an EMBL/GenBank/DDBJ whole genome shotgun (WGS) entry which is preliminary data.</text>
</comment>
<reference evidence="8" key="1">
    <citation type="submission" date="2018-03" db="EMBL/GenBank/DDBJ databases">
        <title>New taxa in the Lactobacillus gasseri group.</title>
        <authorList>
            <person name="Tanizawa Y."/>
            <person name="Tohno M."/>
            <person name="Endo A."/>
            <person name="Arita M."/>
        </authorList>
    </citation>
    <scope>NUCLEOTIDE SEQUENCE [LARGE SCALE GENOMIC DNA]</scope>
    <source>
        <strain evidence="8">DSM 24759</strain>
    </source>
</reference>
<proteinExistence type="predicted"/>
<feature type="transmembrane region" description="Helical" evidence="5">
    <location>
        <begin position="51"/>
        <end position="72"/>
    </location>
</feature>
<feature type="transmembrane region" description="Helical" evidence="5">
    <location>
        <begin position="20"/>
        <end position="39"/>
    </location>
</feature>
<keyword evidence="4 5" id="KW-0472">Membrane</keyword>
<dbReference type="Proteomes" id="UP000257317">
    <property type="component" value="Unassembled WGS sequence"/>
</dbReference>
<protein>
    <submittedName>
        <fullName evidence="7">Multidrug ABC transporter permease</fullName>
    </submittedName>
</protein>
<dbReference type="OrthoDB" id="2166220at2"/>